<evidence type="ECO:0000313" key="2">
    <source>
        <dbReference type="Proteomes" id="UP000887159"/>
    </source>
</evidence>
<proteinExistence type="predicted"/>
<dbReference type="EMBL" id="BMAU01021291">
    <property type="protein sequence ID" value="GFY09599.1"/>
    <property type="molecule type" value="Genomic_DNA"/>
</dbReference>
<name>A0A8X6S9Y5_TRICX</name>
<gene>
    <name evidence="1" type="ORF">TNCV_380941</name>
</gene>
<keyword evidence="2" id="KW-1185">Reference proteome</keyword>
<evidence type="ECO:0000313" key="1">
    <source>
        <dbReference type="EMBL" id="GFY09599.1"/>
    </source>
</evidence>
<reference evidence="1" key="1">
    <citation type="submission" date="2020-08" db="EMBL/GenBank/DDBJ databases">
        <title>Multicomponent nature underlies the extraordinary mechanical properties of spider dragline silk.</title>
        <authorList>
            <person name="Kono N."/>
            <person name="Nakamura H."/>
            <person name="Mori M."/>
            <person name="Yoshida Y."/>
            <person name="Ohtoshi R."/>
            <person name="Malay A.D."/>
            <person name="Moran D.A.P."/>
            <person name="Tomita M."/>
            <person name="Numata K."/>
            <person name="Arakawa K."/>
        </authorList>
    </citation>
    <scope>NUCLEOTIDE SEQUENCE</scope>
</reference>
<accession>A0A8X6S9Y5</accession>
<protein>
    <submittedName>
        <fullName evidence="1">Uncharacterized protein</fullName>
    </submittedName>
</protein>
<dbReference type="Proteomes" id="UP000887159">
    <property type="component" value="Unassembled WGS sequence"/>
</dbReference>
<comment type="caution">
    <text evidence="1">The sequence shown here is derived from an EMBL/GenBank/DDBJ whole genome shotgun (WGS) entry which is preliminary data.</text>
</comment>
<organism evidence="1 2">
    <name type="scientific">Trichonephila clavipes</name>
    <name type="common">Golden silk orbweaver</name>
    <name type="synonym">Nephila clavipes</name>
    <dbReference type="NCBI Taxonomy" id="2585209"/>
    <lineage>
        <taxon>Eukaryota</taxon>
        <taxon>Metazoa</taxon>
        <taxon>Ecdysozoa</taxon>
        <taxon>Arthropoda</taxon>
        <taxon>Chelicerata</taxon>
        <taxon>Arachnida</taxon>
        <taxon>Araneae</taxon>
        <taxon>Araneomorphae</taxon>
        <taxon>Entelegynae</taxon>
        <taxon>Araneoidea</taxon>
        <taxon>Nephilidae</taxon>
        <taxon>Trichonephila</taxon>
    </lineage>
</organism>
<sequence>MDLVVLNLGQVMRKTLELESSFSKLPHPSNETYRPDRFNVYLPLYVRGCSVAHGLKLLTHQPRFRDYDHSVTTTTQHVHKDFPEVINSIIVVKIPKPTDISLNIVANRKTICVVVVNATCLTYSDRGPRNSSWVEPRGFPQNSVVSRRLGSCLFCSEKQAWAQASHLSSPAPNRTRGLAARRLLRVPHAPKALYKYKHPCFSGIRAQALRHSQHR</sequence>
<dbReference type="AlphaFoldDB" id="A0A8X6S9Y5"/>